<sequence length="113" mass="12066">MPVLSVSEAVQQASGPLMVEIVKGPSASLGISLTTTIYRSKQVIIIDKIKPASVAERCGALHVGDILLSIDETNTEHCSLMEATQLLASTSENLKLEILPASQSRLPIRPQDT</sequence>
<organism evidence="5 6">
    <name type="scientific">Ataeniobius toweri</name>
    <dbReference type="NCBI Taxonomy" id="208326"/>
    <lineage>
        <taxon>Eukaryota</taxon>
        <taxon>Metazoa</taxon>
        <taxon>Chordata</taxon>
        <taxon>Craniata</taxon>
        <taxon>Vertebrata</taxon>
        <taxon>Euteleostomi</taxon>
        <taxon>Actinopterygii</taxon>
        <taxon>Neopterygii</taxon>
        <taxon>Teleostei</taxon>
        <taxon>Neoteleostei</taxon>
        <taxon>Acanthomorphata</taxon>
        <taxon>Ovalentaria</taxon>
        <taxon>Atherinomorphae</taxon>
        <taxon>Cyprinodontiformes</taxon>
        <taxon>Goodeidae</taxon>
        <taxon>Ataeniobius</taxon>
    </lineage>
</organism>
<dbReference type="PANTHER" id="PTHR46227:SF5">
    <property type="entry name" value="GLUTAMATE RECEPTOR INTERACTING PROTEIN 2 ISOFORM X1"/>
    <property type="match status" value="1"/>
</dbReference>
<feature type="domain" description="PDZ" evidence="4">
    <location>
        <begin position="18"/>
        <end position="102"/>
    </location>
</feature>
<dbReference type="Proteomes" id="UP001345963">
    <property type="component" value="Unassembled WGS sequence"/>
</dbReference>
<dbReference type="PANTHER" id="PTHR46227">
    <property type="entry name" value="GLUTAMATE RECEPTOR-INTERACTING PROTEIN GRIP"/>
    <property type="match status" value="1"/>
</dbReference>
<evidence type="ECO:0000313" key="5">
    <source>
        <dbReference type="EMBL" id="MED6234249.1"/>
    </source>
</evidence>
<comment type="caution">
    <text evidence="5">The sequence shown here is derived from an EMBL/GenBank/DDBJ whole genome shotgun (WGS) entry which is preliminary data.</text>
</comment>
<dbReference type="InterPro" id="IPR001478">
    <property type="entry name" value="PDZ"/>
</dbReference>
<dbReference type="EMBL" id="JAHUTI010005862">
    <property type="protein sequence ID" value="MED6234249.1"/>
    <property type="molecule type" value="Genomic_DNA"/>
</dbReference>
<dbReference type="InterPro" id="IPR043545">
    <property type="entry name" value="GRIP1/2"/>
</dbReference>
<dbReference type="Gene3D" id="2.30.42.10">
    <property type="match status" value="1"/>
</dbReference>
<name>A0ABU7A9H4_9TELE</name>
<proteinExistence type="predicted"/>
<feature type="non-terminal residue" evidence="5">
    <location>
        <position position="113"/>
    </location>
</feature>
<keyword evidence="3" id="KW-0677">Repeat</keyword>
<protein>
    <submittedName>
        <fullName evidence="5">Glutamate receptor-interacting protein 2</fullName>
    </submittedName>
</protein>
<dbReference type="SMART" id="SM00228">
    <property type="entry name" value="PDZ"/>
    <property type="match status" value="1"/>
</dbReference>
<gene>
    <name evidence="5" type="primary">GRIP2_6</name>
    <name evidence="5" type="ORF">ATANTOWER_025376</name>
</gene>
<reference evidence="5 6" key="1">
    <citation type="submission" date="2021-07" db="EMBL/GenBank/DDBJ databases">
        <authorList>
            <person name="Palmer J.M."/>
        </authorList>
    </citation>
    <scope>NUCLEOTIDE SEQUENCE [LARGE SCALE GENOMIC DNA]</scope>
    <source>
        <strain evidence="5 6">AT_MEX2019</strain>
        <tissue evidence="5">Muscle</tissue>
    </source>
</reference>
<evidence type="ECO:0000259" key="4">
    <source>
        <dbReference type="PROSITE" id="PS50106"/>
    </source>
</evidence>
<dbReference type="Pfam" id="PF00595">
    <property type="entry name" value="PDZ"/>
    <property type="match status" value="1"/>
</dbReference>
<evidence type="ECO:0000256" key="2">
    <source>
        <dbReference type="ARBA" id="ARBA00022490"/>
    </source>
</evidence>
<keyword evidence="5" id="KW-0675">Receptor</keyword>
<keyword evidence="6" id="KW-1185">Reference proteome</keyword>
<dbReference type="InterPro" id="IPR036034">
    <property type="entry name" value="PDZ_sf"/>
</dbReference>
<keyword evidence="2" id="KW-0963">Cytoplasm</keyword>
<evidence type="ECO:0000256" key="1">
    <source>
        <dbReference type="ARBA" id="ARBA00004496"/>
    </source>
</evidence>
<accession>A0ABU7A9H4</accession>
<dbReference type="SUPFAM" id="SSF50156">
    <property type="entry name" value="PDZ domain-like"/>
    <property type="match status" value="1"/>
</dbReference>
<dbReference type="CDD" id="cd06684">
    <property type="entry name" value="PDZ3_GRIP1-2-like"/>
    <property type="match status" value="1"/>
</dbReference>
<comment type="subcellular location">
    <subcellularLocation>
        <location evidence="1">Cytoplasm</location>
    </subcellularLocation>
</comment>
<dbReference type="PROSITE" id="PS50106">
    <property type="entry name" value="PDZ"/>
    <property type="match status" value="1"/>
</dbReference>
<evidence type="ECO:0000313" key="6">
    <source>
        <dbReference type="Proteomes" id="UP001345963"/>
    </source>
</evidence>
<evidence type="ECO:0000256" key="3">
    <source>
        <dbReference type="ARBA" id="ARBA00022737"/>
    </source>
</evidence>